<evidence type="ECO:0000313" key="8">
    <source>
        <dbReference type="EMBL" id="TDL22994.1"/>
    </source>
</evidence>
<dbReference type="VEuPathDB" id="FungiDB:BD410DRAFT_185287"/>
<evidence type="ECO:0000256" key="7">
    <source>
        <dbReference type="SAM" id="Phobius"/>
    </source>
</evidence>
<evidence type="ECO:0000256" key="4">
    <source>
        <dbReference type="ARBA" id="ARBA00022989"/>
    </source>
</evidence>
<sequence length="195" mass="22033">MTLWFSDWIFFLILNIGNPVIDKIPTGLRVLLGLVQSTSIRAAGYNVVPTSALAPAVKVMFVIMMYISSYPLAMSTRSTNVYEEISLAIWGRHLAVHVRQQLAFDMWWLGLALFIICIVERDQLEDDSKSTWFNIFNILFELVSAYNTLIMCAVMLRGRHKGLPHAVDRAIALRVECDDLGDSSSEPLEKSLDHV</sequence>
<dbReference type="Pfam" id="PF02386">
    <property type="entry name" value="TrkH"/>
    <property type="match status" value="1"/>
</dbReference>
<keyword evidence="9" id="KW-1185">Reference proteome</keyword>
<dbReference type="OrthoDB" id="9999863at2759"/>
<dbReference type="PANTHER" id="PTHR31064:SF30">
    <property type="entry name" value="HIGH-AFFINITY POTASSIUM TRANSPORT PROTEIN-RELATED"/>
    <property type="match status" value="1"/>
</dbReference>
<dbReference type="Proteomes" id="UP000294933">
    <property type="component" value="Unassembled WGS sequence"/>
</dbReference>
<accession>A0A4Y7Q5Z4</accession>
<dbReference type="GO" id="GO:0030001">
    <property type="term" value="P:metal ion transport"/>
    <property type="evidence" value="ECO:0007669"/>
    <property type="project" value="UniProtKB-ARBA"/>
</dbReference>
<dbReference type="EMBL" id="ML170172">
    <property type="protein sequence ID" value="TDL22994.1"/>
    <property type="molecule type" value="Genomic_DNA"/>
</dbReference>
<feature type="transmembrane region" description="Helical" evidence="7">
    <location>
        <begin position="102"/>
        <end position="119"/>
    </location>
</feature>
<evidence type="ECO:0000256" key="5">
    <source>
        <dbReference type="ARBA" id="ARBA00023065"/>
    </source>
</evidence>
<keyword evidence="2" id="KW-0813">Transport</keyword>
<feature type="transmembrane region" description="Helical" evidence="7">
    <location>
        <begin position="131"/>
        <end position="156"/>
    </location>
</feature>
<dbReference type="InterPro" id="IPR003445">
    <property type="entry name" value="Cat_transpt"/>
</dbReference>
<proteinExistence type="predicted"/>
<organism evidence="8 9">
    <name type="scientific">Rickenella mellea</name>
    <dbReference type="NCBI Taxonomy" id="50990"/>
    <lineage>
        <taxon>Eukaryota</taxon>
        <taxon>Fungi</taxon>
        <taxon>Dikarya</taxon>
        <taxon>Basidiomycota</taxon>
        <taxon>Agaricomycotina</taxon>
        <taxon>Agaricomycetes</taxon>
        <taxon>Hymenochaetales</taxon>
        <taxon>Rickenellaceae</taxon>
        <taxon>Rickenella</taxon>
    </lineage>
</organism>
<gene>
    <name evidence="8" type="ORF">BD410DRAFT_185287</name>
</gene>
<keyword evidence="4 7" id="KW-1133">Transmembrane helix</keyword>
<evidence type="ECO:0000256" key="3">
    <source>
        <dbReference type="ARBA" id="ARBA00022692"/>
    </source>
</evidence>
<dbReference type="GO" id="GO:0005886">
    <property type="term" value="C:plasma membrane"/>
    <property type="evidence" value="ECO:0007669"/>
    <property type="project" value="TreeGrafter"/>
</dbReference>
<evidence type="ECO:0000256" key="6">
    <source>
        <dbReference type="ARBA" id="ARBA00023136"/>
    </source>
</evidence>
<keyword evidence="5" id="KW-0406">Ion transport</keyword>
<reference evidence="8 9" key="1">
    <citation type="submission" date="2018-06" db="EMBL/GenBank/DDBJ databases">
        <title>A transcriptomic atlas of mushroom development highlights an independent origin of complex multicellularity.</title>
        <authorList>
            <consortium name="DOE Joint Genome Institute"/>
            <person name="Krizsan K."/>
            <person name="Almasi E."/>
            <person name="Merenyi Z."/>
            <person name="Sahu N."/>
            <person name="Viragh M."/>
            <person name="Koszo T."/>
            <person name="Mondo S."/>
            <person name="Kiss B."/>
            <person name="Balint B."/>
            <person name="Kues U."/>
            <person name="Barry K."/>
            <person name="Hegedus J.C."/>
            <person name="Henrissat B."/>
            <person name="Johnson J."/>
            <person name="Lipzen A."/>
            <person name="Ohm R."/>
            <person name="Nagy I."/>
            <person name="Pangilinan J."/>
            <person name="Yan J."/>
            <person name="Xiong Y."/>
            <person name="Grigoriev I.V."/>
            <person name="Hibbett D.S."/>
            <person name="Nagy L.G."/>
        </authorList>
    </citation>
    <scope>NUCLEOTIDE SEQUENCE [LARGE SCALE GENOMIC DNA]</scope>
    <source>
        <strain evidence="8 9">SZMC22713</strain>
    </source>
</reference>
<comment type="subcellular location">
    <subcellularLocation>
        <location evidence="1">Membrane</location>
        <topology evidence="1">Multi-pass membrane protein</topology>
    </subcellularLocation>
</comment>
<protein>
    <submittedName>
        <fullName evidence="8">Uncharacterized protein</fullName>
    </submittedName>
</protein>
<name>A0A4Y7Q5Z4_9AGAM</name>
<dbReference type="AlphaFoldDB" id="A0A4Y7Q5Z4"/>
<dbReference type="STRING" id="50990.A0A4Y7Q5Z4"/>
<dbReference type="PANTHER" id="PTHR31064">
    <property type="entry name" value="POTASSIUM TRANSPORT PROTEIN DDB_G0292412-RELATED"/>
    <property type="match status" value="1"/>
</dbReference>
<dbReference type="InterPro" id="IPR051143">
    <property type="entry name" value="TrkH_K-transport"/>
</dbReference>
<feature type="transmembrane region" description="Helical" evidence="7">
    <location>
        <begin position="43"/>
        <end position="67"/>
    </location>
</feature>
<evidence type="ECO:0000256" key="1">
    <source>
        <dbReference type="ARBA" id="ARBA00004141"/>
    </source>
</evidence>
<evidence type="ECO:0000256" key="2">
    <source>
        <dbReference type="ARBA" id="ARBA00022448"/>
    </source>
</evidence>
<evidence type="ECO:0000313" key="9">
    <source>
        <dbReference type="Proteomes" id="UP000294933"/>
    </source>
</evidence>
<keyword evidence="3 7" id="KW-0812">Transmembrane</keyword>
<keyword evidence="6 7" id="KW-0472">Membrane</keyword>
<dbReference type="GO" id="GO:0008324">
    <property type="term" value="F:monoatomic cation transmembrane transporter activity"/>
    <property type="evidence" value="ECO:0007669"/>
    <property type="project" value="InterPro"/>
</dbReference>